<dbReference type="SUPFAM" id="SSF49464">
    <property type="entry name" value="Carboxypeptidase regulatory domain-like"/>
    <property type="match status" value="1"/>
</dbReference>
<evidence type="ECO:0000256" key="6">
    <source>
        <dbReference type="ARBA" id="ARBA00023136"/>
    </source>
</evidence>
<comment type="subcellular location">
    <subcellularLocation>
        <location evidence="1 8">Cell outer membrane</location>
        <topology evidence="1 8">Multi-pass membrane protein</topology>
    </subcellularLocation>
</comment>
<dbReference type="AlphaFoldDB" id="A0A4R8MIL2"/>
<evidence type="ECO:0000256" key="3">
    <source>
        <dbReference type="ARBA" id="ARBA00022452"/>
    </source>
</evidence>
<dbReference type="Pfam" id="PF00593">
    <property type="entry name" value="TonB_dep_Rec_b-barrel"/>
    <property type="match status" value="1"/>
</dbReference>
<dbReference type="FunFam" id="2.60.40.1120:FF:000003">
    <property type="entry name" value="Outer membrane protein Omp121"/>
    <property type="match status" value="1"/>
</dbReference>
<dbReference type="Pfam" id="PF07715">
    <property type="entry name" value="Plug"/>
    <property type="match status" value="1"/>
</dbReference>
<feature type="domain" description="TonB-dependent receptor plug" evidence="12">
    <location>
        <begin position="135"/>
        <end position="224"/>
    </location>
</feature>
<keyword evidence="14" id="KW-1185">Reference proteome</keyword>
<dbReference type="Gene3D" id="2.60.40.1120">
    <property type="entry name" value="Carboxypeptidase-like, regulatory domain"/>
    <property type="match status" value="1"/>
</dbReference>
<dbReference type="SUPFAM" id="SSF56935">
    <property type="entry name" value="Porins"/>
    <property type="match status" value="1"/>
</dbReference>
<feature type="chain" id="PRO_5020887733" evidence="10">
    <location>
        <begin position="23"/>
        <end position="1055"/>
    </location>
</feature>
<feature type="signal peptide" evidence="10">
    <location>
        <begin position="1"/>
        <end position="22"/>
    </location>
</feature>
<dbReference type="InterPro" id="IPR000531">
    <property type="entry name" value="Beta-barrel_TonB"/>
</dbReference>
<evidence type="ECO:0000259" key="12">
    <source>
        <dbReference type="Pfam" id="PF07715"/>
    </source>
</evidence>
<keyword evidence="10" id="KW-0732">Signal</keyword>
<dbReference type="InterPro" id="IPR008969">
    <property type="entry name" value="CarboxyPept-like_regulatory"/>
</dbReference>
<evidence type="ECO:0000256" key="5">
    <source>
        <dbReference type="ARBA" id="ARBA00023077"/>
    </source>
</evidence>
<evidence type="ECO:0000259" key="11">
    <source>
        <dbReference type="Pfam" id="PF00593"/>
    </source>
</evidence>
<evidence type="ECO:0000256" key="10">
    <source>
        <dbReference type="SAM" id="SignalP"/>
    </source>
</evidence>
<dbReference type="InterPro" id="IPR023997">
    <property type="entry name" value="TonB-dep_OMP_SusC/RagA_CS"/>
</dbReference>
<keyword evidence="5 9" id="KW-0798">TonB box</keyword>
<dbReference type="NCBIfam" id="TIGR04057">
    <property type="entry name" value="SusC_RagA_signa"/>
    <property type="match status" value="1"/>
</dbReference>
<keyword evidence="6 8" id="KW-0472">Membrane</keyword>
<accession>A0A4R8MIL2</accession>
<dbReference type="Pfam" id="PF13715">
    <property type="entry name" value="CarbopepD_reg_2"/>
    <property type="match status" value="1"/>
</dbReference>
<dbReference type="InterPro" id="IPR037066">
    <property type="entry name" value="Plug_dom_sf"/>
</dbReference>
<dbReference type="Gene3D" id="2.40.170.20">
    <property type="entry name" value="TonB-dependent receptor, beta-barrel domain"/>
    <property type="match status" value="1"/>
</dbReference>
<dbReference type="NCBIfam" id="TIGR04056">
    <property type="entry name" value="OMP_RagA_SusC"/>
    <property type="match status" value="1"/>
</dbReference>
<comment type="similarity">
    <text evidence="8 9">Belongs to the TonB-dependent receptor family.</text>
</comment>
<dbReference type="InterPro" id="IPR023996">
    <property type="entry name" value="TonB-dep_OMP_SusC/RagA"/>
</dbReference>
<feature type="domain" description="TonB-dependent receptor-like beta-barrel" evidence="11">
    <location>
        <begin position="424"/>
        <end position="820"/>
    </location>
</feature>
<organism evidence="13 14">
    <name type="scientific">Algibacter lectus</name>
    <dbReference type="NCBI Taxonomy" id="221126"/>
    <lineage>
        <taxon>Bacteria</taxon>
        <taxon>Pseudomonadati</taxon>
        <taxon>Bacteroidota</taxon>
        <taxon>Flavobacteriia</taxon>
        <taxon>Flavobacteriales</taxon>
        <taxon>Flavobacteriaceae</taxon>
        <taxon>Algibacter</taxon>
    </lineage>
</organism>
<dbReference type="InterPro" id="IPR012910">
    <property type="entry name" value="Plug_dom"/>
</dbReference>
<dbReference type="GO" id="GO:0009279">
    <property type="term" value="C:cell outer membrane"/>
    <property type="evidence" value="ECO:0007669"/>
    <property type="project" value="UniProtKB-SubCell"/>
</dbReference>
<dbReference type="InterPro" id="IPR036942">
    <property type="entry name" value="Beta-barrel_TonB_sf"/>
</dbReference>
<evidence type="ECO:0000256" key="9">
    <source>
        <dbReference type="RuleBase" id="RU003357"/>
    </source>
</evidence>
<evidence type="ECO:0000256" key="1">
    <source>
        <dbReference type="ARBA" id="ARBA00004571"/>
    </source>
</evidence>
<evidence type="ECO:0000256" key="4">
    <source>
        <dbReference type="ARBA" id="ARBA00022692"/>
    </source>
</evidence>
<dbReference type="Gene3D" id="2.170.130.10">
    <property type="entry name" value="TonB-dependent receptor, plug domain"/>
    <property type="match status" value="1"/>
</dbReference>
<keyword evidence="7 8" id="KW-0998">Cell outer membrane</keyword>
<proteinExistence type="inferred from homology"/>
<evidence type="ECO:0000256" key="7">
    <source>
        <dbReference type="ARBA" id="ARBA00023237"/>
    </source>
</evidence>
<keyword evidence="2 8" id="KW-0813">Transport</keyword>
<evidence type="ECO:0000313" key="14">
    <source>
        <dbReference type="Proteomes" id="UP000294824"/>
    </source>
</evidence>
<keyword evidence="3 8" id="KW-1134">Transmembrane beta strand</keyword>
<comment type="caution">
    <text evidence="13">The sequence shown here is derived from an EMBL/GenBank/DDBJ whole genome shotgun (WGS) entry which is preliminary data.</text>
</comment>
<reference evidence="13 14" key="1">
    <citation type="submission" date="2019-03" db="EMBL/GenBank/DDBJ databases">
        <title>Genomic Encyclopedia of Type Strains, Phase III (KMG-III): the genomes of soil and plant-associated and newly described type strains.</title>
        <authorList>
            <person name="Whitman W."/>
        </authorList>
    </citation>
    <scope>NUCLEOTIDE SEQUENCE [LARGE SCALE GENOMIC DNA]</scope>
    <source>
        <strain evidence="13 14">CECT 8301</strain>
    </source>
</reference>
<protein>
    <submittedName>
        <fullName evidence="13">TonB-linked SusC/RagA family outer membrane protein</fullName>
    </submittedName>
</protein>
<dbReference type="PROSITE" id="PS52016">
    <property type="entry name" value="TONB_DEPENDENT_REC_3"/>
    <property type="match status" value="1"/>
</dbReference>
<dbReference type="EMBL" id="SORL01000007">
    <property type="protein sequence ID" value="TDY64192.1"/>
    <property type="molecule type" value="Genomic_DNA"/>
</dbReference>
<evidence type="ECO:0000313" key="13">
    <source>
        <dbReference type="EMBL" id="TDY64192.1"/>
    </source>
</evidence>
<dbReference type="RefSeq" id="WP_231961800.1">
    <property type="nucleotide sequence ID" value="NZ_FOLN01000001.1"/>
</dbReference>
<evidence type="ECO:0000256" key="8">
    <source>
        <dbReference type="PROSITE-ProRule" id="PRU01360"/>
    </source>
</evidence>
<sequence>MMKLKQLFFTPVFALMSLWVQAQVTGTVTSLEDGMPMPGVSIIVSGTTQGAATDFDGNYVLDNIDSNATLVFSYVGYKTQEIQINGRSVINVVLTEDAASLDEIIVTGYARERKVDVTGAITVVELGPTEGVSMSSGSAVQGLQGRVPGVFIEKSGDPTGASSNILIRGATTLGNNNPLFVIDGVPTVRQDVFSSINPSAIESVQVLKDASASSLYGARAGNGVIIVTTKNSSKAAGGEKFKVSINSNISVLSEKKQRYDMLNAQQRGQALWQASVNDGSDPNSGYGEIYNFDWNGDFNNPVLNGVTVQPFVGGDTSVPAGDTDWQDETYKTGYVYNNEISVSGGTDNSFHLLNIGHLRNTGILKYTGYERISAKLNSNFHLFDNRLRVGVNTQIFTSDETLASTDVGSAPTPGLAITLAPTLPVYDANGDFAGPIGSGYSDRNNPVLMQYLNRWDNTDRTTFFGNIWGEFDIIENLTFRTSLGLDYSDFNRRDIETKVNNGFITRGNNRLIHGNSKFTSLVFTNTLSYQLELNEKHKIGVLLGTESISDDSQNFTAQADGFAVENESFFQLDAATGARTNTGSSTGSRLLSQFGKINYGYEDRYLASFTLRRDGSSRFGAENRYGIFPAATVGWRISNEEFWNDNEIVNSLKFRAGYGEVGNQTIGDVARFGLFESRYGANQLQATGDDFFFNTFYNVGTAYDLNGNNTGNLPSGFVSIQAANAGLKWETTKEINLGLDFTLFNNNVVGSFDYFTRETSDILTIPPIASAVGEGQLRTLNGATTQVKGWELSLGYSKTLDNGLSFTVATNFGAFKDEITELPAEVVSAFPGTVDNSIIGHSQFSIYGYKSDGLFQSQADVDNSPTQVPAGRPGGIKFKDLDGNGSVGVEDRDFLGTTLPDLEYGIRIDMAYKDFDVSLFGSGVAGRIGQDPYIFWNNFVQGRENAGLGVLDAWSPTNTGSSIPSLTLANNDTRTSDYLFRNNSYFKLRNLQFGYSLPEELANKLGGMTSCRVYFQGENLFWITPSDYIGADPERTDVNRIPVPTTLSLGLNINF</sequence>
<dbReference type="Proteomes" id="UP000294824">
    <property type="component" value="Unassembled WGS sequence"/>
</dbReference>
<gene>
    <name evidence="13" type="ORF">DFQ06_1097</name>
</gene>
<name>A0A4R8MIL2_9FLAO</name>
<keyword evidence="4 8" id="KW-0812">Transmembrane</keyword>
<evidence type="ECO:0000256" key="2">
    <source>
        <dbReference type="ARBA" id="ARBA00022448"/>
    </source>
</evidence>
<dbReference type="InterPro" id="IPR039426">
    <property type="entry name" value="TonB-dep_rcpt-like"/>
</dbReference>